<evidence type="ECO:0000313" key="2">
    <source>
        <dbReference type="EMBL" id="OAO90349.1"/>
    </source>
</evidence>
<feature type="chain" id="PRO_5008093770" description="Plant thionin family protein" evidence="1">
    <location>
        <begin position="28"/>
        <end position="93"/>
    </location>
</feature>
<dbReference type="AlphaFoldDB" id="A0A178U9Q3"/>
<proteinExistence type="predicted"/>
<gene>
    <name evidence="2" type="ordered locus">AXX17_At5g57780</name>
</gene>
<evidence type="ECO:0000313" key="3">
    <source>
        <dbReference type="Proteomes" id="UP000078284"/>
    </source>
</evidence>
<accession>A0A178U9Q3</accession>
<dbReference type="Proteomes" id="UP000078284">
    <property type="component" value="Chromosome 5"/>
</dbReference>
<dbReference type="PROSITE" id="PS51257">
    <property type="entry name" value="PROKAR_LIPOPROTEIN"/>
    <property type="match status" value="1"/>
</dbReference>
<evidence type="ECO:0000256" key="1">
    <source>
        <dbReference type="SAM" id="SignalP"/>
    </source>
</evidence>
<sequence length="93" mass="10685">MAGKMCMMVMVMVALIMIGCPLKACNGMAFHETIKEHLWKLCYKNCMIKCGKDNYQCQDHCFAVCDPDQRPPSPPSLNNKGKTRQDRYMLHKL</sequence>
<feature type="signal peptide" evidence="1">
    <location>
        <begin position="1"/>
        <end position="27"/>
    </location>
</feature>
<protein>
    <recommendedName>
        <fullName evidence="4">Plant thionin family protein</fullName>
    </recommendedName>
</protein>
<comment type="caution">
    <text evidence="2">The sequence shown here is derived from an EMBL/GenBank/DDBJ whole genome shotgun (WGS) entry which is preliminary data.</text>
</comment>
<reference evidence="3" key="1">
    <citation type="journal article" date="2016" name="Proc. Natl. Acad. Sci. U.S.A.">
        <title>Chromosome-level assembly of Arabidopsis thaliana Ler reveals the extent of translocation and inversion polymorphisms.</title>
        <authorList>
            <person name="Zapata L."/>
            <person name="Ding J."/>
            <person name="Willing E.M."/>
            <person name="Hartwig B."/>
            <person name="Bezdan D."/>
            <person name="Jiao W.B."/>
            <person name="Patel V."/>
            <person name="Velikkakam James G."/>
            <person name="Koornneef M."/>
            <person name="Ossowski S."/>
            <person name="Schneeberger K."/>
        </authorList>
    </citation>
    <scope>NUCLEOTIDE SEQUENCE [LARGE SCALE GENOMIC DNA]</scope>
    <source>
        <strain evidence="3">cv. Landsberg erecta</strain>
    </source>
</reference>
<name>A0A178U9Q3_ARATH</name>
<evidence type="ECO:0008006" key="4">
    <source>
        <dbReference type="Google" id="ProtNLM"/>
    </source>
</evidence>
<dbReference type="EMBL" id="LUHQ01000005">
    <property type="protein sequence ID" value="OAO90349.1"/>
    <property type="molecule type" value="Genomic_DNA"/>
</dbReference>
<dbReference type="ExpressionAtlas" id="A0A178U9Q3">
    <property type="expression patterns" value="baseline and differential"/>
</dbReference>
<keyword evidence="1" id="KW-0732">Signal</keyword>
<organism evidence="2 3">
    <name type="scientific">Arabidopsis thaliana</name>
    <name type="common">Mouse-ear cress</name>
    <dbReference type="NCBI Taxonomy" id="3702"/>
    <lineage>
        <taxon>Eukaryota</taxon>
        <taxon>Viridiplantae</taxon>
        <taxon>Streptophyta</taxon>
        <taxon>Embryophyta</taxon>
        <taxon>Tracheophyta</taxon>
        <taxon>Spermatophyta</taxon>
        <taxon>Magnoliopsida</taxon>
        <taxon>eudicotyledons</taxon>
        <taxon>Gunneridae</taxon>
        <taxon>Pentapetalae</taxon>
        <taxon>rosids</taxon>
        <taxon>malvids</taxon>
        <taxon>Brassicales</taxon>
        <taxon>Brassicaceae</taxon>
        <taxon>Camelineae</taxon>
        <taxon>Arabidopsis</taxon>
    </lineage>
</organism>